<accession>A0A7W3XTJ2</accession>
<organism evidence="1 2">
    <name type="scientific">Fontibacillus solani</name>
    <dbReference type="NCBI Taxonomy" id="1572857"/>
    <lineage>
        <taxon>Bacteria</taxon>
        <taxon>Bacillati</taxon>
        <taxon>Bacillota</taxon>
        <taxon>Bacilli</taxon>
        <taxon>Bacillales</taxon>
        <taxon>Paenibacillaceae</taxon>
        <taxon>Fontibacillus</taxon>
    </lineage>
</organism>
<name>A0A7W3XTJ2_9BACL</name>
<dbReference type="InterPro" id="IPR010982">
    <property type="entry name" value="Lambda_DNA-bd_dom_sf"/>
</dbReference>
<dbReference type="AlphaFoldDB" id="A0A7W3XTJ2"/>
<protein>
    <submittedName>
        <fullName evidence="1">DNA-binding IscR family transcriptional regulator</fullName>
    </submittedName>
</protein>
<dbReference type="SUPFAM" id="SSF47413">
    <property type="entry name" value="lambda repressor-like DNA-binding domains"/>
    <property type="match status" value="1"/>
</dbReference>
<dbReference type="Proteomes" id="UP000567067">
    <property type="component" value="Unassembled WGS sequence"/>
</dbReference>
<proteinExistence type="predicted"/>
<evidence type="ECO:0000313" key="1">
    <source>
        <dbReference type="EMBL" id="MBA9087666.1"/>
    </source>
</evidence>
<dbReference type="GO" id="GO:0003677">
    <property type="term" value="F:DNA binding"/>
    <property type="evidence" value="ECO:0007669"/>
    <property type="project" value="UniProtKB-KW"/>
</dbReference>
<keyword evidence="2" id="KW-1185">Reference proteome</keyword>
<gene>
    <name evidence="1" type="ORF">FHR92_004151</name>
</gene>
<evidence type="ECO:0000313" key="2">
    <source>
        <dbReference type="Proteomes" id="UP000567067"/>
    </source>
</evidence>
<comment type="caution">
    <text evidence="1">The sequence shown here is derived from an EMBL/GenBank/DDBJ whole genome shotgun (WGS) entry which is preliminary data.</text>
</comment>
<dbReference type="EMBL" id="JACJIP010000034">
    <property type="protein sequence ID" value="MBA9087666.1"/>
    <property type="molecule type" value="Genomic_DNA"/>
</dbReference>
<reference evidence="1 2" key="1">
    <citation type="submission" date="2020-08" db="EMBL/GenBank/DDBJ databases">
        <title>Genomic Encyclopedia of Type Strains, Phase III (KMG-III): the genomes of soil and plant-associated and newly described type strains.</title>
        <authorList>
            <person name="Whitman W."/>
        </authorList>
    </citation>
    <scope>NUCLEOTIDE SEQUENCE [LARGE SCALE GENOMIC DNA]</scope>
    <source>
        <strain evidence="1 2">CECT 8693</strain>
    </source>
</reference>
<keyword evidence="1" id="KW-0238">DNA-binding</keyword>
<sequence length="61" mass="7372">MMDDRTKWRLERISKKITLTEIAKHIDRSISYVCAHENDRNTLTDDHYASYCNYILTHDNR</sequence>